<keyword evidence="2" id="KW-1185">Reference proteome</keyword>
<evidence type="ECO:0000313" key="1">
    <source>
        <dbReference type="EMBL" id="TFC51292.1"/>
    </source>
</evidence>
<sequence length="89" mass="10112">MKVVVSRSGGIAGIRRTWEVQVDEQPDASAWMALLDTLPWNDVATEAPQPDRYIYRIRCAPHEVVLGEQQVCGPWQDLIDRVRGVIEPR</sequence>
<protein>
    <submittedName>
        <fullName evidence="1">Uncharacterized protein</fullName>
    </submittedName>
</protein>
<name>A0AAQ2C7X6_9MICO</name>
<dbReference type="EMBL" id="SOFY01000014">
    <property type="protein sequence ID" value="TFC51292.1"/>
    <property type="molecule type" value="Genomic_DNA"/>
</dbReference>
<dbReference type="InterPro" id="IPR049457">
    <property type="entry name" value="Emfourin"/>
</dbReference>
<dbReference type="RefSeq" id="WP_134366406.1">
    <property type="nucleotide sequence ID" value="NZ_SOFY01000014.1"/>
</dbReference>
<reference evidence="1 2" key="1">
    <citation type="submission" date="2019-03" db="EMBL/GenBank/DDBJ databases">
        <title>Genomics of glacier-inhabiting Cryobacterium strains.</title>
        <authorList>
            <person name="Liu Q."/>
            <person name="Xin Y.-H."/>
        </authorList>
    </citation>
    <scope>NUCLEOTIDE SEQUENCE [LARGE SCALE GENOMIC DNA]</scope>
    <source>
        <strain evidence="2">TMT1-22</strain>
    </source>
</reference>
<dbReference type="Pfam" id="PF20242">
    <property type="entry name" value="Emfourin"/>
    <property type="match status" value="1"/>
</dbReference>
<accession>A0AAQ2C7X6</accession>
<gene>
    <name evidence="1" type="ORF">E3O49_04305</name>
</gene>
<organism evidence="1 2">
    <name type="scientific">Cryobacterium shii</name>
    <dbReference type="NCBI Taxonomy" id="1259235"/>
    <lineage>
        <taxon>Bacteria</taxon>
        <taxon>Bacillati</taxon>
        <taxon>Actinomycetota</taxon>
        <taxon>Actinomycetes</taxon>
        <taxon>Micrococcales</taxon>
        <taxon>Microbacteriaceae</taxon>
        <taxon>Cryobacterium</taxon>
    </lineage>
</organism>
<proteinExistence type="predicted"/>
<dbReference type="AlphaFoldDB" id="A0AAQ2C7X6"/>
<comment type="caution">
    <text evidence="1">The sequence shown here is derived from an EMBL/GenBank/DDBJ whole genome shotgun (WGS) entry which is preliminary data.</text>
</comment>
<dbReference type="Proteomes" id="UP000297403">
    <property type="component" value="Unassembled WGS sequence"/>
</dbReference>
<evidence type="ECO:0000313" key="2">
    <source>
        <dbReference type="Proteomes" id="UP000297403"/>
    </source>
</evidence>